<name>A0A453KBA2_AEGTS</name>
<dbReference type="Gramene" id="AET5Gv20366700.11">
    <property type="protein sequence ID" value="AET5Gv20366700.11"/>
    <property type="gene ID" value="AET5Gv20366700"/>
</dbReference>
<protein>
    <submittedName>
        <fullName evidence="1">Uncharacterized protein</fullName>
    </submittedName>
</protein>
<dbReference type="AlphaFoldDB" id="A0A453KBA2"/>
<reference evidence="1" key="4">
    <citation type="submission" date="2019-03" db="UniProtKB">
        <authorList>
            <consortium name="EnsemblPlants"/>
        </authorList>
    </citation>
    <scope>IDENTIFICATION</scope>
</reference>
<organism evidence="1 2">
    <name type="scientific">Aegilops tauschii subsp. strangulata</name>
    <name type="common">Goatgrass</name>
    <dbReference type="NCBI Taxonomy" id="200361"/>
    <lineage>
        <taxon>Eukaryota</taxon>
        <taxon>Viridiplantae</taxon>
        <taxon>Streptophyta</taxon>
        <taxon>Embryophyta</taxon>
        <taxon>Tracheophyta</taxon>
        <taxon>Spermatophyta</taxon>
        <taxon>Magnoliopsida</taxon>
        <taxon>Liliopsida</taxon>
        <taxon>Poales</taxon>
        <taxon>Poaceae</taxon>
        <taxon>BOP clade</taxon>
        <taxon>Pooideae</taxon>
        <taxon>Triticodae</taxon>
        <taxon>Triticeae</taxon>
        <taxon>Triticinae</taxon>
        <taxon>Aegilops</taxon>
    </lineage>
</organism>
<reference evidence="1" key="5">
    <citation type="journal article" date="2021" name="G3 (Bethesda)">
        <title>Aegilops tauschii genome assembly Aet v5.0 features greater sequence contiguity and improved annotation.</title>
        <authorList>
            <person name="Wang L."/>
            <person name="Zhu T."/>
            <person name="Rodriguez J.C."/>
            <person name="Deal K.R."/>
            <person name="Dubcovsky J."/>
            <person name="McGuire P.E."/>
            <person name="Lux T."/>
            <person name="Spannagl M."/>
            <person name="Mayer K.F.X."/>
            <person name="Baldrich P."/>
            <person name="Meyers B.C."/>
            <person name="Huo N."/>
            <person name="Gu Y.Q."/>
            <person name="Zhou H."/>
            <person name="Devos K.M."/>
            <person name="Bennetzen J.L."/>
            <person name="Unver T."/>
            <person name="Budak H."/>
            <person name="Gulick P.J."/>
            <person name="Galiba G."/>
            <person name="Kalapos B."/>
            <person name="Nelson D.R."/>
            <person name="Li P."/>
            <person name="You F.M."/>
            <person name="Luo M.C."/>
            <person name="Dvorak J."/>
        </authorList>
    </citation>
    <scope>NUCLEOTIDE SEQUENCE [LARGE SCALE GENOMIC DNA]</scope>
    <source>
        <strain evidence="1">cv. AL8/78</strain>
    </source>
</reference>
<keyword evidence="2" id="KW-1185">Reference proteome</keyword>
<sequence length="75" mass="8376">AVLKRGKPSHAGATIIEVLEISETSIIFYSTYLLASHHHGTRFLFLLLAPGPTAKRPRRWGTEQKEEYLCSAAHT</sequence>
<reference evidence="2" key="2">
    <citation type="journal article" date="2017" name="Nat. Plants">
        <title>The Aegilops tauschii genome reveals multiple impacts of transposons.</title>
        <authorList>
            <person name="Zhao G."/>
            <person name="Zou C."/>
            <person name="Li K."/>
            <person name="Wang K."/>
            <person name="Li T."/>
            <person name="Gao L."/>
            <person name="Zhang X."/>
            <person name="Wang H."/>
            <person name="Yang Z."/>
            <person name="Liu X."/>
            <person name="Jiang W."/>
            <person name="Mao L."/>
            <person name="Kong X."/>
            <person name="Jiao Y."/>
            <person name="Jia J."/>
        </authorList>
    </citation>
    <scope>NUCLEOTIDE SEQUENCE [LARGE SCALE GENOMIC DNA]</scope>
    <source>
        <strain evidence="2">cv. AL8/78</strain>
    </source>
</reference>
<dbReference type="EnsemblPlants" id="AET5Gv20366700.11">
    <property type="protein sequence ID" value="AET5Gv20366700.11"/>
    <property type="gene ID" value="AET5Gv20366700"/>
</dbReference>
<reference evidence="2" key="1">
    <citation type="journal article" date="2014" name="Science">
        <title>Ancient hybridizations among the ancestral genomes of bread wheat.</title>
        <authorList>
            <consortium name="International Wheat Genome Sequencing Consortium,"/>
            <person name="Marcussen T."/>
            <person name="Sandve S.R."/>
            <person name="Heier L."/>
            <person name="Spannagl M."/>
            <person name="Pfeifer M."/>
            <person name="Jakobsen K.S."/>
            <person name="Wulff B.B."/>
            <person name="Steuernagel B."/>
            <person name="Mayer K.F."/>
            <person name="Olsen O.A."/>
        </authorList>
    </citation>
    <scope>NUCLEOTIDE SEQUENCE [LARGE SCALE GENOMIC DNA]</scope>
    <source>
        <strain evidence="2">cv. AL8/78</strain>
    </source>
</reference>
<accession>A0A453KBA2</accession>
<dbReference type="Proteomes" id="UP000015105">
    <property type="component" value="Chromosome 5D"/>
</dbReference>
<evidence type="ECO:0000313" key="1">
    <source>
        <dbReference type="EnsemblPlants" id="AET5Gv20366700.11"/>
    </source>
</evidence>
<evidence type="ECO:0000313" key="2">
    <source>
        <dbReference type="Proteomes" id="UP000015105"/>
    </source>
</evidence>
<reference evidence="1" key="3">
    <citation type="journal article" date="2017" name="Nature">
        <title>Genome sequence of the progenitor of the wheat D genome Aegilops tauschii.</title>
        <authorList>
            <person name="Luo M.C."/>
            <person name="Gu Y.Q."/>
            <person name="Puiu D."/>
            <person name="Wang H."/>
            <person name="Twardziok S.O."/>
            <person name="Deal K.R."/>
            <person name="Huo N."/>
            <person name="Zhu T."/>
            <person name="Wang L."/>
            <person name="Wang Y."/>
            <person name="McGuire P.E."/>
            <person name="Liu S."/>
            <person name="Long H."/>
            <person name="Ramasamy R.K."/>
            <person name="Rodriguez J.C."/>
            <person name="Van S.L."/>
            <person name="Yuan L."/>
            <person name="Wang Z."/>
            <person name="Xia Z."/>
            <person name="Xiao L."/>
            <person name="Anderson O.D."/>
            <person name="Ouyang S."/>
            <person name="Liang Y."/>
            <person name="Zimin A.V."/>
            <person name="Pertea G."/>
            <person name="Qi P."/>
            <person name="Bennetzen J.L."/>
            <person name="Dai X."/>
            <person name="Dawson M.W."/>
            <person name="Muller H.G."/>
            <person name="Kugler K."/>
            <person name="Rivarola-Duarte L."/>
            <person name="Spannagl M."/>
            <person name="Mayer K.F.X."/>
            <person name="Lu F.H."/>
            <person name="Bevan M.W."/>
            <person name="Leroy P."/>
            <person name="Li P."/>
            <person name="You F.M."/>
            <person name="Sun Q."/>
            <person name="Liu Z."/>
            <person name="Lyons E."/>
            <person name="Wicker T."/>
            <person name="Salzberg S.L."/>
            <person name="Devos K.M."/>
            <person name="Dvorak J."/>
        </authorList>
    </citation>
    <scope>NUCLEOTIDE SEQUENCE [LARGE SCALE GENOMIC DNA]</scope>
    <source>
        <strain evidence="1">cv. AL8/78</strain>
    </source>
</reference>
<proteinExistence type="predicted"/>